<keyword evidence="3" id="KW-1185">Reference proteome</keyword>
<organism evidence="2 3">
    <name type="scientific">Solibacillus kalamii</name>
    <dbReference type="NCBI Taxonomy" id="1748298"/>
    <lineage>
        <taxon>Bacteria</taxon>
        <taxon>Bacillati</taxon>
        <taxon>Bacillota</taxon>
        <taxon>Bacilli</taxon>
        <taxon>Bacillales</taxon>
        <taxon>Caryophanaceae</taxon>
        <taxon>Solibacillus</taxon>
    </lineage>
</organism>
<accession>A0ABX3ZMP6</accession>
<gene>
    <name evidence="2" type="ORF">CBM15_03495</name>
</gene>
<reference evidence="2 3" key="1">
    <citation type="journal article" date="2017" name="Int. J. Syst. Evol. Microbiol.">
        <title>Solibacillus kalamii sp. nov., isolated from a high-efficiency particulate arrestance filter system used in the International Space Station.</title>
        <authorList>
            <person name="Checinska Sielaff A."/>
            <person name="Kumar R.M."/>
            <person name="Pal D."/>
            <person name="Mayilraj S."/>
            <person name="Venkateswaran K."/>
        </authorList>
    </citation>
    <scope>NUCLEOTIDE SEQUENCE [LARGE SCALE GENOMIC DNA]</scope>
    <source>
        <strain evidence="2 3">ISSFR-015</strain>
    </source>
</reference>
<evidence type="ECO:0000259" key="1">
    <source>
        <dbReference type="PROSITE" id="PS50930"/>
    </source>
</evidence>
<dbReference type="InterPro" id="IPR007492">
    <property type="entry name" value="LytTR_DNA-bd_dom"/>
</dbReference>
<evidence type="ECO:0000313" key="3">
    <source>
        <dbReference type="Proteomes" id="UP000196594"/>
    </source>
</evidence>
<dbReference type="Gene3D" id="2.40.50.1020">
    <property type="entry name" value="LytTr DNA-binding domain"/>
    <property type="match status" value="1"/>
</dbReference>
<dbReference type="Pfam" id="PF04397">
    <property type="entry name" value="LytTR"/>
    <property type="match status" value="1"/>
</dbReference>
<sequence length="55" mass="6378">MLFHYHRSSIVNLQKVREIITWTRNSYSLSLQSTNKSEGPLSRTKLSELKETVGI</sequence>
<name>A0ABX3ZMP6_9BACL</name>
<dbReference type="PROSITE" id="PS50930">
    <property type="entry name" value="HTH_LYTTR"/>
    <property type="match status" value="1"/>
</dbReference>
<comment type="caution">
    <text evidence="2">The sequence shown here is derived from an EMBL/GenBank/DDBJ whole genome shotgun (WGS) entry which is preliminary data.</text>
</comment>
<dbReference type="Proteomes" id="UP000196594">
    <property type="component" value="Unassembled WGS sequence"/>
</dbReference>
<protein>
    <recommendedName>
        <fullName evidence="1">HTH LytTR-type domain-containing protein</fullName>
    </recommendedName>
</protein>
<feature type="domain" description="HTH LytTR-type" evidence="1">
    <location>
        <begin position="1"/>
        <end position="55"/>
    </location>
</feature>
<proteinExistence type="predicted"/>
<dbReference type="EMBL" id="NHNT01000001">
    <property type="protein sequence ID" value="OUZ40999.1"/>
    <property type="molecule type" value="Genomic_DNA"/>
</dbReference>
<evidence type="ECO:0000313" key="2">
    <source>
        <dbReference type="EMBL" id="OUZ40999.1"/>
    </source>
</evidence>